<dbReference type="GeneID" id="38781686"/>
<feature type="region of interest" description="Disordered" evidence="1">
    <location>
        <begin position="165"/>
        <end position="199"/>
    </location>
</feature>
<evidence type="ECO:0000256" key="1">
    <source>
        <dbReference type="SAM" id="MobiDB-lite"/>
    </source>
</evidence>
<organism evidence="2 3">
    <name type="scientific">Sparassis crispa</name>
    <dbReference type="NCBI Taxonomy" id="139825"/>
    <lineage>
        <taxon>Eukaryota</taxon>
        <taxon>Fungi</taxon>
        <taxon>Dikarya</taxon>
        <taxon>Basidiomycota</taxon>
        <taxon>Agaricomycotina</taxon>
        <taxon>Agaricomycetes</taxon>
        <taxon>Polyporales</taxon>
        <taxon>Sparassidaceae</taxon>
        <taxon>Sparassis</taxon>
    </lineage>
</organism>
<name>A0A401GRH5_9APHY</name>
<dbReference type="Proteomes" id="UP000287166">
    <property type="component" value="Unassembled WGS sequence"/>
</dbReference>
<proteinExistence type="predicted"/>
<evidence type="ECO:0000313" key="2">
    <source>
        <dbReference type="EMBL" id="GBE84769.1"/>
    </source>
</evidence>
<gene>
    <name evidence="2" type="ORF">SCP_0607490</name>
</gene>
<evidence type="ECO:0000313" key="3">
    <source>
        <dbReference type="Proteomes" id="UP000287166"/>
    </source>
</evidence>
<keyword evidence="3" id="KW-1185">Reference proteome</keyword>
<comment type="caution">
    <text evidence="2">The sequence shown here is derived from an EMBL/GenBank/DDBJ whole genome shotgun (WGS) entry which is preliminary data.</text>
</comment>
<accession>A0A401GRH5</accession>
<protein>
    <submittedName>
        <fullName evidence="2">Uncharacterized protein</fullName>
    </submittedName>
</protein>
<sequence>MSVWPVQGRLRTPKMLFLWPLQITKIPSNFSPSFVREVLQLAMHKAAMSLSESKQASSGFEDIDIDVPHAVLADIIQVYFDPAAGEQAVTIPQGVFQVNGRDMMIILVPRESKTTTLYAQPVPNHTISPISRSLLHHVDEEQHQLTLQAYSQLPQQEFLIPHQSCTDRSDGKLEASREGTPESQSMYSEMRAPSEEGDGYASLDVQTLSQPRPCTPETQDVMARIRAYVSSTTPVPSPAHTAFTTVPSSPPYSVLTLPSDLRKQHRSPHAFSTPLARYNCRTVSSTSLVCSPQFGVITRIYLINLVGTRRKIGVKKMISSCPGQKRLPGCGPRRRELGCSTWPSCAMALMNRLLVTLSRRSNQRGCQVFVPSSSSTKSLPSSSGLCCDRLSKSFSEIPKSDHDIEWMSRCSTGAEFAFALPPCALSQLSR</sequence>
<feature type="compositionally biased region" description="Basic and acidic residues" evidence="1">
    <location>
        <begin position="165"/>
        <end position="180"/>
    </location>
</feature>
<dbReference type="EMBL" id="BFAD01000006">
    <property type="protein sequence ID" value="GBE84769.1"/>
    <property type="molecule type" value="Genomic_DNA"/>
</dbReference>
<dbReference type="RefSeq" id="XP_027615682.1">
    <property type="nucleotide sequence ID" value="XM_027759881.1"/>
</dbReference>
<dbReference type="AlphaFoldDB" id="A0A401GRH5"/>
<dbReference type="InParanoid" id="A0A401GRH5"/>
<reference evidence="2 3" key="1">
    <citation type="journal article" date="2018" name="Sci. Rep.">
        <title>Genome sequence of the cauliflower mushroom Sparassis crispa (Hanabiratake) and its association with beneficial usage.</title>
        <authorList>
            <person name="Kiyama R."/>
            <person name="Furutani Y."/>
            <person name="Kawaguchi K."/>
            <person name="Nakanishi T."/>
        </authorList>
    </citation>
    <scope>NUCLEOTIDE SEQUENCE [LARGE SCALE GENOMIC DNA]</scope>
</reference>